<comment type="pathway">
    <text evidence="1">Lipid metabolism; butanoate metabolism.</text>
</comment>
<accession>A0A6I2GDC1</accession>
<feature type="binding site" evidence="5">
    <location>
        <position position="97"/>
    </location>
    <ligand>
        <name>NAD(+)</name>
        <dbReference type="ChEBI" id="CHEBI:57540"/>
    </ligand>
</feature>
<feature type="binding site" evidence="5">
    <location>
        <position position="143"/>
    </location>
    <ligand>
        <name>NAD(+)</name>
        <dbReference type="ChEBI" id="CHEBI:57540"/>
    </ligand>
</feature>
<dbReference type="InterPro" id="IPR036291">
    <property type="entry name" value="NAD(P)-bd_dom_sf"/>
</dbReference>
<evidence type="ECO:0000256" key="2">
    <source>
        <dbReference type="ARBA" id="ARBA00009463"/>
    </source>
</evidence>
<dbReference type="PROSITE" id="PS00067">
    <property type="entry name" value="3HCDH"/>
    <property type="match status" value="1"/>
</dbReference>
<dbReference type="GO" id="GO:0070403">
    <property type="term" value="F:NAD+ binding"/>
    <property type="evidence" value="ECO:0007669"/>
    <property type="project" value="InterPro"/>
</dbReference>
<dbReference type="EMBL" id="WJQS01000001">
    <property type="protein sequence ID" value="MRI84604.1"/>
    <property type="molecule type" value="Genomic_DNA"/>
</dbReference>
<evidence type="ECO:0000256" key="3">
    <source>
        <dbReference type="ARBA" id="ARBA00023002"/>
    </source>
</evidence>
<comment type="similarity">
    <text evidence="2">Belongs to the 3-hydroxyacyl-CoA dehydrogenase family.</text>
</comment>
<feature type="binding site" evidence="5">
    <location>
        <position position="119"/>
    </location>
    <ligand>
        <name>NAD(+)</name>
        <dbReference type="ChEBI" id="CHEBI:57540"/>
    </ligand>
</feature>
<keyword evidence="9" id="KW-1185">Reference proteome</keyword>
<dbReference type="InterPro" id="IPR006180">
    <property type="entry name" value="3-OHacyl-CoA_DH_CS"/>
</dbReference>
<feature type="binding site" evidence="5">
    <location>
        <begin position="10"/>
        <end position="15"/>
    </location>
    <ligand>
        <name>NAD(+)</name>
        <dbReference type="ChEBI" id="CHEBI:57540"/>
    </ligand>
</feature>
<dbReference type="PANTHER" id="PTHR48075">
    <property type="entry name" value="3-HYDROXYACYL-COA DEHYDROGENASE FAMILY PROTEIN"/>
    <property type="match status" value="1"/>
</dbReference>
<dbReference type="InterPro" id="IPR022694">
    <property type="entry name" value="3-OHacyl-CoA_DH"/>
</dbReference>
<dbReference type="Pfam" id="PF02737">
    <property type="entry name" value="3HCDH_N"/>
    <property type="match status" value="1"/>
</dbReference>
<feature type="domain" description="3-hydroxyacyl-CoA dehydrogenase NAD binding" evidence="7">
    <location>
        <begin position="5"/>
        <end position="183"/>
    </location>
</feature>
<dbReference type="InterPro" id="IPR006176">
    <property type="entry name" value="3-OHacyl-CoA_DH_NAD-bd"/>
</dbReference>
<evidence type="ECO:0000313" key="9">
    <source>
        <dbReference type="Proteomes" id="UP000430975"/>
    </source>
</evidence>
<sequence length="282" mass="30594">MTINKVMVIGAGQMGGGIAQSFAESGYEVFLNDINQEFVEKGLSVIEKRLNRLVDKGKKTEAEVKEIMQRITLSTTYEQAKEVDLVVEAATENPTIKLDIFRQLDELCGPEAILASNTSSLSITMIAAATNRPDKVIGLHFFNPVHAMKLIEVNVGLTTSPETTAVMTEVGESLGKTVVKVKDSAGFIVNRILIPMINEGIIVLSEGIATAEAIDTAMKLGANHPMGPLALADLIGLDIVLAIMEVLYTQLGDPKYRPAPFLKKMVEARHLGRKTGSGFYQY</sequence>
<feature type="domain" description="3-hydroxyacyl-CoA dehydrogenase C-terminal" evidence="6">
    <location>
        <begin position="186"/>
        <end position="282"/>
    </location>
</feature>
<dbReference type="PANTHER" id="PTHR48075:SF5">
    <property type="entry name" value="3-HYDROXYBUTYRYL-COA DEHYDROGENASE"/>
    <property type="match status" value="1"/>
</dbReference>
<dbReference type="GO" id="GO:0008691">
    <property type="term" value="F:3-hydroxybutyryl-CoA dehydrogenase activity"/>
    <property type="evidence" value="ECO:0007669"/>
    <property type="project" value="UniProtKB-EC"/>
</dbReference>
<dbReference type="UniPathway" id="UPA00863"/>
<dbReference type="InterPro" id="IPR008927">
    <property type="entry name" value="6-PGluconate_DH-like_C_sf"/>
</dbReference>
<feature type="binding site" evidence="5">
    <location>
        <position position="92"/>
    </location>
    <ligand>
        <name>NAD(+)</name>
        <dbReference type="ChEBI" id="CHEBI:57540"/>
    </ligand>
</feature>
<dbReference type="Proteomes" id="UP000430975">
    <property type="component" value="Unassembled WGS sequence"/>
</dbReference>
<dbReference type="PIRSF" id="PIRSF000105">
    <property type="entry name" value="HCDH"/>
    <property type="match status" value="1"/>
</dbReference>
<dbReference type="EC" id="1.1.1.157" evidence="8"/>
<dbReference type="NCBIfam" id="NF004474">
    <property type="entry name" value="PRK05808.1"/>
    <property type="match status" value="1"/>
</dbReference>
<dbReference type="Gene3D" id="1.10.1040.10">
    <property type="entry name" value="N-(1-d-carboxylethyl)-l-norvaline Dehydrogenase, domain 2"/>
    <property type="match status" value="1"/>
</dbReference>
<dbReference type="GO" id="GO:0006635">
    <property type="term" value="P:fatty acid beta-oxidation"/>
    <property type="evidence" value="ECO:0007669"/>
    <property type="project" value="TreeGrafter"/>
</dbReference>
<dbReference type="GO" id="GO:0019605">
    <property type="term" value="P:butyrate metabolic process"/>
    <property type="evidence" value="ECO:0007669"/>
    <property type="project" value="UniProtKB-UniPathway"/>
</dbReference>
<feature type="binding site" evidence="5">
    <location>
        <position position="274"/>
    </location>
    <ligand>
        <name>NAD(+)</name>
        <dbReference type="ChEBI" id="CHEBI:57540"/>
    </ligand>
</feature>
<dbReference type="FunFam" id="3.40.50.720:FF:000009">
    <property type="entry name" value="Fatty oxidation complex, alpha subunit"/>
    <property type="match status" value="1"/>
</dbReference>
<evidence type="ECO:0000256" key="1">
    <source>
        <dbReference type="ARBA" id="ARBA00005086"/>
    </source>
</evidence>
<reference evidence="8 9" key="1">
    <citation type="submission" date="2019-11" db="EMBL/GenBank/DDBJ databases">
        <title>Characterisation of Fundicoccus ignavus gen. nov. sp. nov., a novel genus of the family Aerococcaceae isolated from bulk tank milk.</title>
        <authorList>
            <person name="Siebert A."/>
            <person name="Huptas C."/>
            <person name="Wenning M."/>
            <person name="Scherer S."/>
            <person name="Doll E.V."/>
        </authorList>
    </citation>
    <scope>NUCLEOTIDE SEQUENCE [LARGE SCALE GENOMIC DNA]</scope>
    <source>
        <strain evidence="8 9">WS4759</strain>
    </source>
</reference>
<feature type="binding site" evidence="5">
    <location>
        <position position="33"/>
    </location>
    <ligand>
        <name>NAD(+)</name>
        <dbReference type="ChEBI" id="CHEBI:57540"/>
    </ligand>
</feature>
<organism evidence="8 9">
    <name type="scientific">Fundicoccus ignavus</name>
    <dbReference type="NCBI Taxonomy" id="2664442"/>
    <lineage>
        <taxon>Bacteria</taxon>
        <taxon>Bacillati</taxon>
        <taxon>Bacillota</taxon>
        <taxon>Bacilli</taxon>
        <taxon>Lactobacillales</taxon>
        <taxon>Aerococcaceae</taxon>
        <taxon>Fundicoccus</taxon>
    </lineage>
</organism>
<dbReference type="AlphaFoldDB" id="A0A6I2GDC1"/>
<comment type="caution">
    <text evidence="8">The sequence shown here is derived from an EMBL/GenBank/DDBJ whole genome shotgun (WGS) entry which is preliminary data.</text>
</comment>
<evidence type="ECO:0000259" key="6">
    <source>
        <dbReference type="Pfam" id="PF00725"/>
    </source>
</evidence>
<dbReference type="Gene3D" id="3.40.50.720">
    <property type="entry name" value="NAD(P)-binding Rossmann-like Domain"/>
    <property type="match status" value="1"/>
</dbReference>
<protein>
    <submittedName>
        <fullName evidence="8">3-hydroxybutyryl-CoA dehydrogenase</fullName>
        <ecNumber evidence="8">1.1.1.157</ecNumber>
    </submittedName>
</protein>
<keyword evidence="5" id="KW-0520">NAD</keyword>
<keyword evidence="3 8" id="KW-0560">Oxidoreductase</keyword>
<name>A0A6I2GDC1_9LACT</name>
<evidence type="ECO:0000256" key="4">
    <source>
        <dbReference type="PIRSR" id="PIRSR000105-1"/>
    </source>
</evidence>
<dbReference type="RefSeq" id="WP_153863032.1">
    <property type="nucleotide sequence ID" value="NZ_WJQS01000001.1"/>
</dbReference>
<evidence type="ECO:0000259" key="7">
    <source>
        <dbReference type="Pfam" id="PF02737"/>
    </source>
</evidence>
<gene>
    <name evidence="8" type="ORF">GIY09_01670</name>
</gene>
<dbReference type="Pfam" id="PF00725">
    <property type="entry name" value="3HCDH"/>
    <property type="match status" value="1"/>
</dbReference>
<evidence type="ECO:0000256" key="5">
    <source>
        <dbReference type="PIRSR" id="PIRSR000105-2"/>
    </source>
</evidence>
<proteinExistence type="inferred from homology"/>
<dbReference type="SUPFAM" id="SSF48179">
    <property type="entry name" value="6-phosphogluconate dehydrogenase C-terminal domain-like"/>
    <property type="match status" value="1"/>
</dbReference>
<evidence type="ECO:0000313" key="8">
    <source>
        <dbReference type="EMBL" id="MRI84604.1"/>
    </source>
</evidence>
<dbReference type="SUPFAM" id="SSF51735">
    <property type="entry name" value="NAD(P)-binding Rossmann-fold domains"/>
    <property type="match status" value="1"/>
</dbReference>
<feature type="site" description="Important for catalytic activity" evidence="4">
    <location>
        <position position="140"/>
    </location>
</feature>
<dbReference type="InterPro" id="IPR013328">
    <property type="entry name" value="6PGD_dom2"/>
</dbReference>
<dbReference type="InterPro" id="IPR006108">
    <property type="entry name" value="3HC_DH_C"/>
</dbReference>